<dbReference type="PANTHER" id="PTHR40275">
    <property type="entry name" value="SSL7038 PROTEIN"/>
    <property type="match status" value="1"/>
</dbReference>
<dbReference type="PANTHER" id="PTHR40275:SF1">
    <property type="entry name" value="SSL7038 PROTEIN"/>
    <property type="match status" value="1"/>
</dbReference>
<dbReference type="AlphaFoldDB" id="A0A1C4DPZ5"/>
<organism evidence="1 2">
    <name type="scientific">Gilliamella intestini</name>
    <dbReference type="NCBI Taxonomy" id="1798183"/>
    <lineage>
        <taxon>Bacteria</taxon>
        <taxon>Pseudomonadati</taxon>
        <taxon>Pseudomonadota</taxon>
        <taxon>Gammaproteobacteria</taxon>
        <taxon>Orbales</taxon>
        <taxon>Orbaceae</taxon>
        <taxon>Gilliamella</taxon>
    </lineage>
</organism>
<protein>
    <submittedName>
        <fullName evidence="1">Probable addiction module antidote protein</fullName>
    </submittedName>
</protein>
<dbReference type="Pfam" id="PF21716">
    <property type="entry name" value="dnstrm_HI1420"/>
    <property type="match status" value="1"/>
</dbReference>
<dbReference type="STRING" id="1798183.GA0061080_10924"/>
<reference evidence="2" key="1">
    <citation type="submission" date="2016-08" db="EMBL/GenBank/DDBJ databases">
        <authorList>
            <person name="Varghese N."/>
            <person name="Submissions Spin"/>
        </authorList>
    </citation>
    <scope>NUCLEOTIDE SEQUENCE [LARGE SCALE GENOMIC DNA]</scope>
    <source>
        <strain evidence="2">R-53144</strain>
    </source>
</reference>
<evidence type="ECO:0000313" key="1">
    <source>
        <dbReference type="EMBL" id="SCC33456.1"/>
    </source>
</evidence>
<name>A0A1C4DPZ5_9GAMM</name>
<sequence length="100" mass="11242">MVKVTQFDAAKFLNTDEERAMYLSEFLHEDISSEEFIAALNDVARSIGMTKIAEEAGIGRESLYKTLSAKKPRFDTMLKIIHALGMDLQITATRKACNIQ</sequence>
<dbReference type="InterPro" id="IPR014057">
    <property type="entry name" value="HI1420"/>
</dbReference>
<dbReference type="Proteomes" id="UP000199698">
    <property type="component" value="Unassembled WGS sequence"/>
</dbReference>
<proteinExistence type="predicted"/>
<gene>
    <name evidence="1" type="ORF">GA0061080_10924</name>
</gene>
<dbReference type="EMBL" id="FMBA01000092">
    <property type="protein sequence ID" value="SCC33456.1"/>
    <property type="molecule type" value="Genomic_DNA"/>
</dbReference>
<dbReference type="InterPro" id="IPR010982">
    <property type="entry name" value="Lambda_DNA-bd_dom_sf"/>
</dbReference>
<accession>A0A1C4DPZ5</accession>
<dbReference type="NCBIfam" id="TIGR02684">
    <property type="entry name" value="dnstrm_HI1420"/>
    <property type="match status" value="1"/>
</dbReference>
<dbReference type="SUPFAM" id="SSF47413">
    <property type="entry name" value="lambda repressor-like DNA-binding domains"/>
    <property type="match status" value="1"/>
</dbReference>
<dbReference type="RefSeq" id="WP_034945255.1">
    <property type="nucleotide sequence ID" value="NZ_FMBA01000092.1"/>
</dbReference>
<keyword evidence="2" id="KW-1185">Reference proteome</keyword>
<dbReference type="OrthoDB" id="9798416at2"/>
<dbReference type="GO" id="GO:0003677">
    <property type="term" value="F:DNA binding"/>
    <property type="evidence" value="ECO:0007669"/>
    <property type="project" value="InterPro"/>
</dbReference>
<evidence type="ECO:0000313" key="2">
    <source>
        <dbReference type="Proteomes" id="UP000199698"/>
    </source>
</evidence>